<feature type="domain" description="Nudix hydrolase" evidence="5">
    <location>
        <begin position="17"/>
        <end position="149"/>
    </location>
</feature>
<dbReference type="PANTHER" id="PTHR12629">
    <property type="entry name" value="DIPHOSPHOINOSITOL POLYPHOSPHATE PHOSPHOHYDROLASE"/>
    <property type="match status" value="1"/>
</dbReference>
<dbReference type="AlphaFoldDB" id="A0A8J7QZV4"/>
<evidence type="ECO:0000256" key="4">
    <source>
        <dbReference type="ARBA" id="ARBA00022842"/>
    </source>
</evidence>
<comment type="caution">
    <text evidence="6">The sequence shown here is derived from an EMBL/GenBank/DDBJ whole genome shotgun (WGS) entry which is preliminary data.</text>
</comment>
<reference evidence="6" key="1">
    <citation type="submission" date="2021-03" db="EMBL/GenBank/DDBJ databases">
        <title>Genome sequencing and assembly of Tianweitania sediminis.</title>
        <authorList>
            <person name="Chhetri G."/>
        </authorList>
    </citation>
    <scope>NUCLEOTIDE SEQUENCE</scope>
    <source>
        <strain evidence="6">Z8</strain>
    </source>
</reference>
<keyword evidence="4" id="KW-0460">Magnesium</keyword>
<dbReference type="InterPro" id="IPR047198">
    <property type="entry name" value="DDP-like_NUDIX"/>
</dbReference>
<dbReference type="GO" id="GO:0005737">
    <property type="term" value="C:cytoplasm"/>
    <property type="evidence" value="ECO:0007669"/>
    <property type="project" value="TreeGrafter"/>
</dbReference>
<dbReference type="SUPFAM" id="SSF55811">
    <property type="entry name" value="Nudix"/>
    <property type="match status" value="1"/>
</dbReference>
<dbReference type="InterPro" id="IPR020084">
    <property type="entry name" value="NUDIX_hydrolase_CS"/>
</dbReference>
<evidence type="ECO:0000256" key="2">
    <source>
        <dbReference type="ARBA" id="ARBA00022723"/>
    </source>
</evidence>
<evidence type="ECO:0000313" key="7">
    <source>
        <dbReference type="Proteomes" id="UP000666240"/>
    </source>
</evidence>
<evidence type="ECO:0000256" key="1">
    <source>
        <dbReference type="ARBA" id="ARBA00001946"/>
    </source>
</evidence>
<dbReference type="PROSITE" id="PS00893">
    <property type="entry name" value="NUDIX_BOX"/>
    <property type="match status" value="1"/>
</dbReference>
<dbReference type="Gene3D" id="3.90.79.10">
    <property type="entry name" value="Nucleoside Triphosphate Pyrophosphohydrolase"/>
    <property type="match status" value="1"/>
</dbReference>
<accession>A0A8J7QZV4</accession>
<dbReference type="InterPro" id="IPR015797">
    <property type="entry name" value="NUDIX_hydrolase-like_dom_sf"/>
</dbReference>
<dbReference type="Proteomes" id="UP000666240">
    <property type="component" value="Unassembled WGS sequence"/>
</dbReference>
<comment type="cofactor">
    <cofactor evidence="1">
        <name>Mg(2+)</name>
        <dbReference type="ChEBI" id="CHEBI:18420"/>
    </cofactor>
</comment>
<organism evidence="6 7">
    <name type="scientific">Tianweitania sediminis</name>
    <dbReference type="NCBI Taxonomy" id="1502156"/>
    <lineage>
        <taxon>Bacteria</taxon>
        <taxon>Pseudomonadati</taxon>
        <taxon>Pseudomonadota</taxon>
        <taxon>Alphaproteobacteria</taxon>
        <taxon>Hyphomicrobiales</taxon>
        <taxon>Phyllobacteriaceae</taxon>
        <taxon>Tianweitania</taxon>
    </lineage>
</organism>
<dbReference type="GO" id="GO:0016462">
    <property type="term" value="F:pyrophosphatase activity"/>
    <property type="evidence" value="ECO:0007669"/>
    <property type="project" value="InterPro"/>
</dbReference>
<dbReference type="GO" id="GO:0046872">
    <property type="term" value="F:metal ion binding"/>
    <property type="evidence" value="ECO:0007669"/>
    <property type="project" value="UniProtKB-KW"/>
</dbReference>
<keyword evidence="3 6" id="KW-0378">Hydrolase</keyword>
<proteinExistence type="predicted"/>
<evidence type="ECO:0000313" key="6">
    <source>
        <dbReference type="EMBL" id="MBP0439868.1"/>
    </source>
</evidence>
<dbReference type="PROSITE" id="PS51462">
    <property type="entry name" value="NUDIX"/>
    <property type="match status" value="1"/>
</dbReference>
<protein>
    <submittedName>
        <fullName evidence="6">NUDIX hydrolase</fullName>
    </submittedName>
</protein>
<dbReference type="Pfam" id="PF00293">
    <property type="entry name" value="NUDIX"/>
    <property type="match status" value="1"/>
</dbReference>
<dbReference type="InterPro" id="IPR000086">
    <property type="entry name" value="NUDIX_hydrolase_dom"/>
</dbReference>
<gene>
    <name evidence="6" type="ORF">J5Y06_14510</name>
</gene>
<dbReference type="CDD" id="cd04666">
    <property type="entry name" value="NUDIX_DIPP2_like_Nudt4"/>
    <property type="match status" value="1"/>
</dbReference>
<evidence type="ECO:0000259" key="5">
    <source>
        <dbReference type="PROSITE" id="PS51462"/>
    </source>
</evidence>
<keyword evidence="2" id="KW-0479">Metal-binding</keyword>
<name>A0A8J7QZV4_9HYPH</name>
<evidence type="ECO:0000256" key="3">
    <source>
        <dbReference type="ARBA" id="ARBA00022801"/>
    </source>
</evidence>
<keyword evidence="7" id="KW-1185">Reference proteome</keyword>
<dbReference type="EMBL" id="JAGIYY010000004">
    <property type="protein sequence ID" value="MBP0439868.1"/>
    <property type="molecule type" value="Genomic_DNA"/>
</dbReference>
<sequence>MRRTLKARLQSLLGRRPCHVQVAALPWRRTADGIEVMLITSRRTRRWVVPKGWPEGDEHFWDAAAREAAEEAGLSGTISDASLGSYFYNKIRTSGEELRCEVKVYPLEVEQVAEKWRERRQRTRRWMPPHEAAQCVKEPELAALIGSFSVDPSQPLEAVA</sequence>
<dbReference type="PANTHER" id="PTHR12629:SF0">
    <property type="entry name" value="DIPHOSPHOINOSITOL-POLYPHOSPHATE DIPHOSPHATASE"/>
    <property type="match status" value="1"/>
</dbReference>